<dbReference type="InterPro" id="IPR051481">
    <property type="entry name" value="BTB-POZ/Galectin-3-binding"/>
</dbReference>
<sequence length="469" mass="54592">MSYHLLTKLSRDFCNLFECAAYYDVVIRVGMGDNVKDFPAHSLILRARSSYFRSSLSGDKLKPEYDKIIVNKNNITSAVFEVILRYLYSGKVDFMNCDGRQTLDLLYAAEELGLVEILECIQRHITQHQTEWMDRNFLEHHRKIFMHDNFKTLQVYYMNKIATNPTSIFDTFDNFNPEILNSLDDCGCIKLDEAIWGYIVNWAKLQIPRLGNRVSGWAKNDWDEFKLTLSQCIPWKGVLSLNWNEFHDLLVPCEPFLPSDQFEYALKRQLKKACGSSVKISSPISIQFNDTIINICHATLISSWIDHREEKPYRPVEIPYEFRLICRGSRHGFLPDIFYERCEGVQRTVVVFKMSKTNALYGGFNPLDWKYDHATKDSFIFNFDEDKAEITRLNRAFAIHKKQGYGPCFGTKDLLSFPHGKRSILWKTNDNSDSLTVLDYEVFQIVEKPRRSNLGSTSHQSNGISHKKR</sequence>
<evidence type="ECO:0000313" key="3">
    <source>
        <dbReference type="EMBL" id="RIB11943.1"/>
    </source>
</evidence>
<dbReference type="Pfam" id="PF07534">
    <property type="entry name" value="TLD"/>
    <property type="match status" value="1"/>
</dbReference>
<dbReference type="PANTHER" id="PTHR24410:SF23">
    <property type="entry name" value="BTB DOMAIN-CONTAINING PROTEIN-RELATED"/>
    <property type="match status" value="1"/>
</dbReference>
<dbReference type="InterPro" id="IPR000210">
    <property type="entry name" value="BTB/POZ_dom"/>
</dbReference>
<dbReference type="Pfam" id="PF00651">
    <property type="entry name" value="BTB"/>
    <property type="match status" value="1"/>
</dbReference>
<evidence type="ECO:0000259" key="1">
    <source>
        <dbReference type="PROSITE" id="PS50097"/>
    </source>
</evidence>
<feature type="domain" description="BTB" evidence="1">
    <location>
        <begin position="23"/>
        <end position="96"/>
    </location>
</feature>
<dbReference type="OrthoDB" id="6359816at2759"/>
<dbReference type="EMBL" id="QKWP01001079">
    <property type="protein sequence ID" value="RIB11943.1"/>
    <property type="molecule type" value="Genomic_DNA"/>
</dbReference>
<dbReference type="PROSITE" id="PS50097">
    <property type="entry name" value="BTB"/>
    <property type="match status" value="1"/>
</dbReference>
<accession>A0A397UWL8</accession>
<feature type="domain" description="TLDc" evidence="2">
    <location>
        <begin position="291"/>
        <end position="446"/>
    </location>
</feature>
<dbReference type="Gene3D" id="3.30.710.10">
    <property type="entry name" value="Potassium Channel Kv1.1, Chain A"/>
    <property type="match status" value="1"/>
</dbReference>
<dbReference type="PROSITE" id="PS51886">
    <property type="entry name" value="TLDC"/>
    <property type="match status" value="1"/>
</dbReference>
<evidence type="ECO:0000313" key="4">
    <source>
        <dbReference type="Proteomes" id="UP000266673"/>
    </source>
</evidence>
<proteinExistence type="predicted"/>
<dbReference type="InterPro" id="IPR011333">
    <property type="entry name" value="SKP1/BTB/POZ_sf"/>
</dbReference>
<evidence type="ECO:0000259" key="2">
    <source>
        <dbReference type="PROSITE" id="PS51886"/>
    </source>
</evidence>
<organism evidence="3 4">
    <name type="scientific">Gigaspora rosea</name>
    <dbReference type="NCBI Taxonomy" id="44941"/>
    <lineage>
        <taxon>Eukaryota</taxon>
        <taxon>Fungi</taxon>
        <taxon>Fungi incertae sedis</taxon>
        <taxon>Mucoromycota</taxon>
        <taxon>Glomeromycotina</taxon>
        <taxon>Glomeromycetes</taxon>
        <taxon>Diversisporales</taxon>
        <taxon>Gigasporaceae</taxon>
        <taxon>Gigaspora</taxon>
    </lineage>
</organism>
<dbReference type="Proteomes" id="UP000266673">
    <property type="component" value="Unassembled WGS sequence"/>
</dbReference>
<dbReference type="SUPFAM" id="SSF54695">
    <property type="entry name" value="POZ domain"/>
    <property type="match status" value="1"/>
</dbReference>
<dbReference type="AlphaFoldDB" id="A0A397UWL8"/>
<gene>
    <name evidence="3" type="ORF">C2G38_2202085</name>
</gene>
<dbReference type="InterPro" id="IPR006571">
    <property type="entry name" value="TLDc_dom"/>
</dbReference>
<protein>
    <recommendedName>
        <fullName evidence="5">BTB/POZ domain-containing protein</fullName>
    </recommendedName>
</protein>
<keyword evidence="4" id="KW-1185">Reference proteome</keyword>
<comment type="caution">
    <text evidence="3">The sequence shown here is derived from an EMBL/GenBank/DDBJ whole genome shotgun (WGS) entry which is preliminary data.</text>
</comment>
<reference evidence="3 4" key="1">
    <citation type="submission" date="2018-06" db="EMBL/GenBank/DDBJ databases">
        <title>Comparative genomics reveals the genomic features of Rhizophagus irregularis, R. cerebriforme, R. diaphanum and Gigaspora rosea, and their symbiotic lifestyle signature.</title>
        <authorList>
            <person name="Morin E."/>
            <person name="San Clemente H."/>
            <person name="Chen E.C.H."/>
            <person name="De La Providencia I."/>
            <person name="Hainaut M."/>
            <person name="Kuo A."/>
            <person name="Kohler A."/>
            <person name="Murat C."/>
            <person name="Tang N."/>
            <person name="Roy S."/>
            <person name="Loubradou J."/>
            <person name="Henrissat B."/>
            <person name="Grigoriev I.V."/>
            <person name="Corradi N."/>
            <person name="Roux C."/>
            <person name="Martin F.M."/>
        </authorList>
    </citation>
    <scope>NUCLEOTIDE SEQUENCE [LARGE SCALE GENOMIC DNA]</scope>
    <source>
        <strain evidence="3 4">DAOM 194757</strain>
    </source>
</reference>
<dbReference type="PANTHER" id="PTHR24410">
    <property type="entry name" value="HL07962P-RELATED"/>
    <property type="match status" value="1"/>
</dbReference>
<evidence type="ECO:0008006" key="5">
    <source>
        <dbReference type="Google" id="ProtNLM"/>
    </source>
</evidence>
<dbReference type="SMART" id="SM00225">
    <property type="entry name" value="BTB"/>
    <property type="match status" value="1"/>
</dbReference>
<name>A0A397UWL8_9GLOM</name>